<dbReference type="AlphaFoldDB" id="A0A8J5C4K1"/>
<evidence type="ECO:0000256" key="1">
    <source>
        <dbReference type="SAM" id="MobiDB-lite"/>
    </source>
</evidence>
<protein>
    <submittedName>
        <fullName evidence="2">Uncharacterized protein</fullName>
    </submittedName>
</protein>
<comment type="caution">
    <text evidence="2">The sequence shown here is derived from an EMBL/GenBank/DDBJ whole genome shotgun (WGS) entry which is preliminary data.</text>
</comment>
<evidence type="ECO:0000313" key="2">
    <source>
        <dbReference type="EMBL" id="KAG6466448.1"/>
    </source>
</evidence>
<feature type="region of interest" description="Disordered" evidence="1">
    <location>
        <begin position="164"/>
        <end position="184"/>
    </location>
</feature>
<dbReference type="EMBL" id="JACMSC010000164">
    <property type="protein sequence ID" value="KAG6466448.1"/>
    <property type="molecule type" value="Genomic_DNA"/>
</dbReference>
<dbReference type="PANTHER" id="PTHR34194">
    <property type="entry name" value="F14J8.16 PROTEIN"/>
    <property type="match status" value="1"/>
</dbReference>
<gene>
    <name evidence="2" type="ORF">ZIOFF_075743</name>
</gene>
<organism evidence="2 3">
    <name type="scientific">Zingiber officinale</name>
    <name type="common">Ginger</name>
    <name type="synonym">Amomum zingiber</name>
    <dbReference type="NCBI Taxonomy" id="94328"/>
    <lineage>
        <taxon>Eukaryota</taxon>
        <taxon>Viridiplantae</taxon>
        <taxon>Streptophyta</taxon>
        <taxon>Embryophyta</taxon>
        <taxon>Tracheophyta</taxon>
        <taxon>Spermatophyta</taxon>
        <taxon>Magnoliopsida</taxon>
        <taxon>Liliopsida</taxon>
        <taxon>Zingiberales</taxon>
        <taxon>Zingiberaceae</taxon>
        <taxon>Zingiber</taxon>
    </lineage>
</organism>
<name>A0A8J5C4K1_ZINOF</name>
<dbReference type="OrthoDB" id="298344at2759"/>
<keyword evidence="3" id="KW-1185">Reference proteome</keyword>
<proteinExistence type="predicted"/>
<feature type="compositionally biased region" description="Polar residues" evidence="1">
    <location>
        <begin position="1"/>
        <end position="13"/>
    </location>
</feature>
<dbReference type="PANTHER" id="PTHR34194:SF25">
    <property type="entry name" value="OS05G0423200 PROTEIN"/>
    <property type="match status" value="1"/>
</dbReference>
<feature type="compositionally biased region" description="Basic and acidic residues" evidence="1">
    <location>
        <begin position="102"/>
        <end position="113"/>
    </location>
</feature>
<reference evidence="2 3" key="1">
    <citation type="submission" date="2020-08" db="EMBL/GenBank/DDBJ databases">
        <title>Plant Genome Project.</title>
        <authorList>
            <person name="Zhang R.-G."/>
        </authorList>
    </citation>
    <scope>NUCLEOTIDE SEQUENCE [LARGE SCALE GENOMIC DNA]</scope>
    <source>
        <tissue evidence="2">Rhizome</tissue>
    </source>
</reference>
<dbReference type="Proteomes" id="UP000734854">
    <property type="component" value="Unassembled WGS sequence"/>
</dbReference>
<evidence type="ECO:0000313" key="3">
    <source>
        <dbReference type="Proteomes" id="UP000734854"/>
    </source>
</evidence>
<feature type="region of interest" description="Disordered" evidence="1">
    <location>
        <begin position="1"/>
        <end position="33"/>
    </location>
</feature>
<accession>A0A8J5C4K1</accession>
<feature type="region of interest" description="Disordered" evidence="1">
    <location>
        <begin position="90"/>
        <end position="113"/>
    </location>
</feature>
<feature type="compositionally biased region" description="Basic and acidic residues" evidence="1">
    <location>
        <begin position="164"/>
        <end position="178"/>
    </location>
</feature>
<sequence length="382" mass="44627">MPPRSLNSESSALFDSHRKLRPRSSPPTSFAGSDGGCAIDWEETDSEYAFFLRHLRVDGNSYVAEIPVRGCRPRPPLRIKYEKVRESSFSALQTQHQRRRRYPADEAKKGCERRRSPVESFSRCEVQDSSIDNDYQIFLNSIKAYGGNMVLEWRNNVTMYEQEPKVNEDVEGQQKEKEPTEEDEVKAIETEESEEQDAICLIQMEGTSFDNSLESEDQSYFREILQHKPSLFRTELLSLLSKPFDQKEYENLKLLINVRKPVVKYKHLRDESVSYSSKKLGSSYLDHYPDLARRIESTMDDRKKDLLLRGFFFWLKNLSYQEAFRPWIPPLLDHIVIDPFEDEMVLPLQIDLSGRKEVQTGEERMINNANTTKEEEGKMIEI</sequence>